<evidence type="ECO:0000313" key="2">
    <source>
        <dbReference type="EMBL" id="RUT09447.1"/>
    </source>
</evidence>
<dbReference type="InterPro" id="IPR029063">
    <property type="entry name" value="SAM-dependent_MTases_sf"/>
</dbReference>
<dbReference type="Gene3D" id="3.40.50.150">
    <property type="entry name" value="Vaccinia Virus protein VP39"/>
    <property type="match status" value="1"/>
</dbReference>
<dbReference type="GO" id="GO:0008757">
    <property type="term" value="F:S-adenosylmethionine-dependent methyltransferase activity"/>
    <property type="evidence" value="ECO:0007669"/>
    <property type="project" value="InterPro"/>
</dbReference>
<dbReference type="PANTHER" id="PTHR43861">
    <property type="entry name" value="TRANS-ACONITATE 2-METHYLTRANSFERASE-RELATED"/>
    <property type="match status" value="1"/>
</dbReference>
<dbReference type="PANTHER" id="PTHR43861:SF1">
    <property type="entry name" value="TRANS-ACONITATE 2-METHYLTRANSFERASE"/>
    <property type="match status" value="1"/>
</dbReference>
<dbReference type="EMBL" id="RSCK01000046">
    <property type="protein sequence ID" value="RUT09447.1"/>
    <property type="molecule type" value="Genomic_DNA"/>
</dbReference>
<evidence type="ECO:0000313" key="3">
    <source>
        <dbReference type="Proteomes" id="UP000282574"/>
    </source>
</evidence>
<keyword evidence="3" id="KW-1185">Reference proteome</keyword>
<keyword evidence="2" id="KW-0808">Transferase</keyword>
<proteinExistence type="predicted"/>
<feature type="domain" description="Methyltransferase type 11" evidence="1">
    <location>
        <begin position="104"/>
        <end position="200"/>
    </location>
</feature>
<protein>
    <submittedName>
        <fullName evidence="2">Type 11 methyltransferase</fullName>
    </submittedName>
</protein>
<dbReference type="Proteomes" id="UP000282574">
    <property type="component" value="Unassembled WGS sequence"/>
</dbReference>
<dbReference type="GO" id="GO:0032259">
    <property type="term" value="P:methylation"/>
    <property type="evidence" value="ECO:0007669"/>
    <property type="project" value="UniProtKB-KW"/>
</dbReference>
<dbReference type="CDD" id="cd02440">
    <property type="entry name" value="AdoMet_MTases"/>
    <property type="match status" value="1"/>
</dbReference>
<dbReference type="RefSeq" id="WP_015153986.1">
    <property type="nucleotide sequence ID" value="NZ_JAVKZF010000002.1"/>
</dbReference>
<sequence>MLKKLPTSLRFWLRSLEHKFAGFFTTLYKYKPYKKGVSSYVIPKSSLTDRQADNVELAVPPQEFWLGYGKTREEYLSSGAEDTQKMLELAKSSGLTLTAGDRVLDFGCGACRMTRHLQKYAQSCEIWGVDIDADMIYWCKEHLEPLFNFAVTTTIPHLPFEDRYFDLIYAGSLFTHVDDLTEAWLLELRRILSPKGRLYLTIHDNQTIKLLHTDFQNIFLSKKLRASDLYNQTKNDMAVLTIGRDTGSQVFYDIDYFCKKLSKLYKIHSVTTEAYNYQTAVLVGRK</sequence>
<evidence type="ECO:0000259" key="1">
    <source>
        <dbReference type="Pfam" id="PF08241"/>
    </source>
</evidence>
<gene>
    <name evidence="2" type="ORF">DSM107010_44800</name>
</gene>
<dbReference type="SUPFAM" id="SSF53335">
    <property type="entry name" value="S-adenosyl-L-methionine-dependent methyltransferases"/>
    <property type="match status" value="1"/>
</dbReference>
<dbReference type="InterPro" id="IPR013216">
    <property type="entry name" value="Methyltransf_11"/>
</dbReference>
<organism evidence="2 3">
    <name type="scientific">Chroococcidiopsis cubana SAG 39.79</name>
    <dbReference type="NCBI Taxonomy" id="388085"/>
    <lineage>
        <taxon>Bacteria</taxon>
        <taxon>Bacillati</taxon>
        <taxon>Cyanobacteriota</taxon>
        <taxon>Cyanophyceae</taxon>
        <taxon>Chroococcidiopsidales</taxon>
        <taxon>Chroococcidiopsidaceae</taxon>
        <taxon>Chroococcidiopsis</taxon>
    </lineage>
</organism>
<accession>A0AB37UG33</accession>
<reference evidence="2 3" key="1">
    <citation type="journal article" date="2019" name="Genome Biol. Evol.">
        <title>Day and night: Metabolic profiles and evolutionary relationships of six axenic non-marine cyanobacteria.</title>
        <authorList>
            <person name="Will S.E."/>
            <person name="Henke P."/>
            <person name="Boedeker C."/>
            <person name="Huang S."/>
            <person name="Brinkmann H."/>
            <person name="Rohde M."/>
            <person name="Jarek M."/>
            <person name="Friedl T."/>
            <person name="Seufert S."/>
            <person name="Schumacher M."/>
            <person name="Overmann J."/>
            <person name="Neumann-Schaal M."/>
            <person name="Petersen J."/>
        </authorList>
    </citation>
    <scope>NUCLEOTIDE SEQUENCE [LARGE SCALE GENOMIC DNA]</scope>
    <source>
        <strain evidence="2 3">SAG 39.79</strain>
    </source>
</reference>
<dbReference type="AlphaFoldDB" id="A0AB37UG33"/>
<dbReference type="Pfam" id="PF08241">
    <property type="entry name" value="Methyltransf_11"/>
    <property type="match status" value="1"/>
</dbReference>
<keyword evidence="2" id="KW-0489">Methyltransferase</keyword>
<name>A0AB37UG33_9CYAN</name>
<comment type="caution">
    <text evidence="2">The sequence shown here is derived from an EMBL/GenBank/DDBJ whole genome shotgun (WGS) entry which is preliminary data.</text>
</comment>